<dbReference type="GO" id="GO:0004558">
    <property type="term" value="F:alpha-1,4-glucosidase activity"/>
    <property type="evidence" value="ECO:0007669"/>
    <property type="project" value="TreeGrafter"/>
</dbReference>
<dbReference type="InterPro" id="IPR048395">
    <property type="entry name" value="Glyco_hydro_31_C"/>
</dbReference>
<evidence type="ECO:0000259" key="17">
    <source>
        <dbReference type="PROSITE" id="PS51448"/>
    </source>
</evidence>
<dbReference type="Pfam" id="PF00088">
    <property type="entry name" value="Trefoil"/>
    <property type="match status" value="3"/>
</dbReference>
<proteinExistence type="inferred from homology"/>
<evidence type="ECO:0000256" key="3">
    <source>
        <dbReference type="ARBA" id="ARBA00007806"/>
    </source>
</evidence>
<dbReference type="InterPro" id="IPR000519">
    <property type="entry name" value="P_trefoil_dom"/>
</dbReference>
<evidence type="ECO:0000256" key="1">
    <source>
        <dbReference type="ARBA" id="ARBA00004167"/>
    </source>
</evidence>
<feature type="transmembrane region" description="Helical" evidence="16">
    <location>
        <begin position="180"/>
        <end position="202"/>
    </location>
</feature>
<dbReference type="Gene3D" id="4.10.110.10">
    <property type="entry name" value="Spasmolytic Protein, domain 1"/>
    <property type="match status" value="3"/>
</dbReference>
<dbReference type="GO" id="GO:0012505">
    <property type="term" value="C:endomembrane system"/>
    <property type="evidence" value="ECO:0007669"/>
    <property type="project" value="UniProtKB-SubCell"/>
</dbReference>
<evidence type="ECO:0000256" key="6">
    <source>
        <dbReference type="ARBA" id="ARBA00022737"/>
    </source>
</evidence>
<dbReference type="CDD" id="cd14752">
    <property type="entry name" value="GH31_N"/>
    <property type="match status" value="3"/>
</dbReference>
<evidence type="ECO:0000256" key="4">
    <source>
        <dbReference type="ARBA" id="ARBA00022641"/>
    </source>
</evidence>
<keyword evidence="11" id="KW-1015">Disulfide bond</keyword>
<keyword evidence="9 16" id="KW-1133">Transmembrane helix</keyword>
<keyword evidence="12" id="KW-0325">Glycoprotein</keyword>
<dbReference type="Pfam" id="PF21365">
    <property type="entry name" value="Glyco_hydro_31_3rd"/>
    <property type="match status" value="3"/>
</dbReference>
<dbReference type="PANTHER" id="PTHR22762">
    <property type="entry name" value="ALPHA-GLUCOSIDASE"/>
    <property type="match status" value="1"/>
</dbReference>
<dbReference type="Gene3D" id="2.60.40.1760">
    <property type="entry name" value="glycosyl hydrolase (family 31)"/>
    <property type="match status" value="3"/>
</dbReference>
<feature type="domain" description="P-type" evidence="17">
    <location>
        <begin position="280"/>
        <end position="335"/>
    </location>
</feature>
<keyword evidence="5 16" id="KW-0812">Transmembrane</keyword>
<feature type="region of interest" description="Disordered" evidence="15">
    <location>
        <begin position="256"/>
        <end position="277"/>
    </location>
</feature>
<keyword evidence="4" id="KW-0765">Sulfation</keyword>
<dbReference type="InterPro" id="IPR025887">
    <property type="entry name" value="Glyco_hydro_31_N_dom"/>
</dbReference>
<keyword evidence="7" id="KW-0378">Hydrolase</keyword>
<accession>A0A7R9JRW9</accession>
<dbReference type="FunFam" id="2.60.40.1180:FF:000005">
    <property type="entry name" value="Maltase-glucoamylase, intestinal"/>
    <property type="match status" value="1"/>
</dbReference>
<dbReference type="PANTHER" id="PTHR22762:SF131">
    <property type="entry name" value="GLYCOSIDE HYDROLASE FAMILY 31 N-TERMINAL DOMAIN-CONTAINING PROTEIN"/>
    <property type="match status" value="1"/>
</dbReference>
<evidence type="ECO:0000256" key="16">
    <source>
        <dbReference type="SAM" id="Phobius"/>
    </source>
</evidence>
<dbReference type="SUPFAM" id="SSF51445">
    <property type="entry name" value="(Trans)glycosidases"/>
    <property type="match status" value="4"/>
</dbReference>
<dbReference type="Gene3D" id="2.60.40.1180">
    <property type="entry name" value="Golgi alpha-mannosidase II"/>
    <property type="match status" value="6"/>
</dbReference>
<dbReference type="PROSITE" id="PS00025">
    <property type="entry name" value="P_TREFOIL_1"/>
    <property type="match status" value="1"/>
</dbReference>
<dbReference type="Pfam" id="PF13802">
    <property type="entry name" value="Gal_mutarotas_2"/>
    <property type="match status" value="2"/>
</dbReference>
<dbReference type="PROSITE" id="PS51448">
    <property type="entry name" value="P_TREFOIL_2"/>
    <property type="match status" value="3"/>
</dbReference>
<dbReference type="GO" id="GO:0005886">
    <property type="term" value="C:plasma membrane"/>
    <property type="evidence" value="ECO:0007669"/>
    <property type="project" value="UniProtKB-ARBA"/>
</dbReference>
<evidence type="ECO:0000256" key="15">
    <source>
        <dbReference type="SAM" id="MobiDB-lite"/>
    </source>
</evidence>
<dbReference type="GO" id="GO:0030246">
    <property type="term" value="F:carbohydrate binding"/>
    <property type="evidence" value="ECO:0007669"/>
    <property type="project" value="InterPro"/>
</dbReference>
<organism evidence="18">
    <name type="scientific">Timema genevievae</name>
    <name type="common">Walking stick</name>
    <dbReference type="NCBI Taxonomy" id="629358"/>
    <lineage>
        <taxon>Eukaryota</taxon>
        <taxon>Metazoa</taxon>
        <taxon>Ecdysozoa</taxon>
        <taxon>Arthropoda</taxon>
        <taxon>Hexapoda</taxon>
        <taxon>Insecta</taxon>
        <taxon>Pterygota</taxon>
        <taxon>Neoptera</taxon>
        <taxon>Polyneoptera</taxon>
        <taxon>Phasmatodea</taxon>
        <taxon>Timematodea</taxon>
        <taxon>Timematoidea</taxon>
        <taxon>Timematidae</taxon>
        <taxon>Timema</taxon>
    </lineage>
</organism>
<keyword evidence="6" id="KW-0677">Repeat</keyword>
<dbReference type="PROSITE" id="PS00707">
    <property type="entry name" value="GLYCOSYL_HYDROL_F31_2"/>
    <property type="match status" value="3"/>
</dbReference>
<evidence type="ECO:0000256" key="5">
    <source>
        <dbReference type="ARBA" id="ARBA00022692"/>
    </source>
</evidence>
<dbReference type="InterPro" id="IPR000322">
    <property type="entry name" value="Glyco_hydro_31_TIM"/>
</dbReference>
<dbReference type="InterPro" id="IPR017957">
    <property type="entry name" value="P_trefoil_CS"/>
</dbReference>
<dbReference type="FunFam" id="3.20.20.80:FF:000016">
    <property type="entry name" value="Maltase-glucoamylase, intestinal"/>
    <property type="match status" value="2"/>
</dbReference>
<comment type="similarity">
    <text evidence="3">Belongs to the glycosyl hydrolase 31 family.</text>
</comment>
<evidence type="ECO:0000256" key="8">
    <source>
        <dbReference type="ARBA" id="ARBA00022968"/>
    </source>
</evidence>
<dbReference type="Pfam" id="PF01055">
    <property type="entry name" value="Glyco_hydro_31_2nd"/>
    <property type="match status" value="5"/>
</dbReference>
<feature type="domain" description="P-type" evidence="17">
    <location>
        <begin position="2740"/>
        <end position="2792"/>
    </location>
</feature>
<dbReference type="GO" id="GO:0005975">
    <property type="term" value="P:carbohydrate metabolic process"/>
    <property type="evidence" value="ECO:0007669"/>
    <property type="project" value="InterPro"/>
</dbReference>
<evidence type="ECO:0000256" key="9">
    <source>
        <dbReference type="ARBA" id="ARBA00022989"/>
    </source>
</evidence>
<gene>
    <name evidence="18" type="ORF">TGEB3V08_LOCUS2277</name>
</gene>
<dbReference type="SMART" id="SM00018">
    <property type="entry name" value="PD"/>
    <property type="match status" value="3"/>
</dbReference>
<dbReference type="CDD" id="cd06602">
    <property type="entry name" value="GH31_MGAM_SI_GAA"/>
    <property type="match status" value="3"/>
</dbReference>
<evidence type="ECO:0000256" key="14">
    <source>
        <dbReference type="PROSITE-ProRule" id="PRU00779"/>
    </source>
</evidence>
<dbReference type="InterPro" id="IPR011013">
    <property type="entry name" value="Gal_mutarotase_sf_dom"/>
</dbReference>
<feature type="region of interest" description="Disordered" evidence="15">
    <location>
        <begin position="1"/>
        <end position="38"/>
    </location>
</feature>
<feature type="domain" description="P-type" evidence="17">
    <location>
        <begin position="1274"/>
        <end position="1331"/>
    </location>
</feature>
<dbReference type="SUPFAM" id="SSF57492">
    <property type="entry name" value="Trefoil"/>
    <property type="match status" value="2"/>
</dbReference>
<dbReference type="FunFam" id="2.60.40.1180:FF:000001">
    <property type="entry name" value="Maltase-glucoamylase, intestinal"/>
    <property type="match status" value="2"/>
</dbReference>
<evidence type="ECO:0000256" key="11">
    <source>
        <dbReference type="ARBA" id="ARBA00023157"/>
    </source>
</evidence>
<name>A0A7R9JRW9_TIMGE</name>
<keyword evidence="10 16" id="KW-0472">Membrane</keyword>
<evidence type="ECO:0000256" key="2">
    <source>
        <dbReference type="ARBA" id="ARBA00004308"/>
    </source>
</evidence>
<evidence type="ECO:0000256" key="7">
    <source>
        <dbReference type="ARBA" id="ARBA00022801"/>
    </source>
</evidence>
<dbReference type="EMBL" id="OE839679">
    <property type="protein sequence ID" value="CAD7588183.1"/>
    <property type="molecule type" value="Genomic_DNA"/>
</dbReference>
<dbReference type="GO" id="GO:0045177">
    <property type="term" value="C:apical part of cell"/>
    <property type="evidence" value="ECO:0007669"/>
    <property type="project" value="UniProtKB-ARBA"/>
</dbReference>
<dbReference type="Gene3D" id="3.20.20.80">
    <property type="entry name" value="Glycosidases"/>
    <property type="match status" value="5"/>
</dbReference>
<dbReference type="CDD" id="cd00111">
    <property type="entry name" value="Trefoil"/>
    <property type="match status" value="3"/>
</dbReference>
<reference evidence="18" key="1">
    <citation type="submission" date="2020-11" db="EMBL/GenBank/DDBJ databases">
        <authorList>
            <person name="Tran Van P."/>
        </authorList>
    </citation>
    <scope>NUCLEOTIDE SEQUENCE</scope>
</reference>
<dbReference type="InterPro" id="IPR013780">
    <property type="entry name" value="Glyco_hydro_b"/>
</dbReference>
<evidence type="ECO:0000256" key="10">
    <source>
        <dbReference type="ARBA" id="ARBA00023136"/>
    </source>
</evidence>
<evidence type="ECO:0000313" key="18">
    <source>
        <dbReference type="EMBL" id="CAD7588183.1"/>
    </source>
</evidence>
<keyword evidence="13" id="KW-0326">Glycosidase</keyword>
<dbReference type="GO" id="GO:0005737">
    <property type="term" value="C:cytoplasm"/>
    <property type="evidence" value="ECO:0007669"/>
    <property type="project" value="UniProtKB-ARBA"/>
</dbReference>
<sequence>MNEGDEEQQEETVAEPHPTSTSGQSSKRKPKAPMENLANAPVVLSQTTEDVEIEVRISVGTENNAPRAGPFWSHGTYVGEGEDLDISETKGWCVYKLTSSTSNGPIRSNWGGEPALTTNKRVVFIVEEYWADKEQENWSVLKSRSPAEFNRLQSQCSSRSEEFDTLEEYIVESKCPQINIATLSIVILLIVVFIVLPVVYLLHCFGMLSSHWPADEFSRVLTDHSHSDPRKDGVYHFDTSYANQNHIKSVYKQKKYSSDKDGPKHLGVLKPSPPPKPTIDQCARVSDSLRFDCYPEEGANEKSCANRGCCWAKPNYTTDEPIDNQLNIPYCYYPLQFKGYKFVNVSETSFGSTAYLKRTFSSPYLKDASLLKMDIKYESQKRLRIKIYDPKHTRFEPPFPEVPVVEKAASNPDYRVFIDKSQLGFKVIRNSDNETIFNSLNIGGFVFADQFLQLSALLPSQFIYGLGEHRSSLKLSTSWQIFTMMNHDQVPSENTNLYGSHPFYLVMEKSGNSHGVFLLNSNAMDVILQPTPAITFRTIGGILDLYFFLGPTPSDVVTQYTDVIGKPFMPPFWGLGFHLCRYGYKTLTETKEVWNRTRAAGIPLDVQWNDLDYMANNSDFTYNQTTYAGLPQFVNLLHQGHVPPLRRGTQAGDIRQELLGTALHREGMSSLSHIHTAWFGQKMYKLWWSFQQVWNPVDTVWPDFTHSKTVDYWLDQLKSMHDKFQFDGAWIDMNEPSNFWSGSAHGCENNSLDYPPYTPGVLGGKLFFRTLCMNSEQHAGKHYDVHNLYGFTEAIVTSFVMSEIRERRPFVISRSTFSGHGHYAGHWSGDIASTWYDMKRSVPEMLNFNMFGIPLVGADICGFNGNTTPALCQRWSELGAFYPFSRNHNSEENIPQDPVALGPDVVQAARKSLLTRYSLLPFLYTLFWRAHVDGTTVARPLFFQFPLDSLTYEIDYEFLWGSDLLIVPVLEENATQVSTYLPQSLWYDFYTSALVSHGGKNVTLDAPLDTIPLLVRGGSILPMQEPNVTTTLTRKNNLYLLAAADELGVAAGELYWDDGDSLNSYEESLYILLKFNLSGAQLSGSSAHWGYPGVLTLGKVTVLGVTQSVTSVFINQATTGFSYDTINKPLRFIVCYLKITGRPNPPCSDSFPLPLPGIMTSIVVDSLHEASSSVLKIFRRYERLKEEVQDSEAGKKDKDTEAQTNGGEEWHGLRWKETPCWNEKIKEAVNAKNKAIREWFTKRPRDVVVLGLVALLVESVAGLSKLGVDPPTTAQCTAVTNILRFDCYPEDGATEELCNNRGCCWLPPTTAERKDPSLGVILDIPYCYYPTGYGSYEISDLSDTSAGKSATLKCNVASYIPNDINTIQIDAKFESQTRLHVRLYDPANQRWEPPLPQLPQVAGGETNTDYEFVMEESKIGFQVVRKSTKEVLFNTQDVGGFIFADQFIQMSALLPSNYTYGLGEHRASFPLNMHWQRFTMWNRDQGPSEYVSFSLKGCRCITAMNAPFNWDTFLNVTAIFYFHEHLQICGYYISINLLSGLLGNNLCCLFVQTNLYGTHPFYLSMETSSNAHGVLLFNSNGMDVILQPTPAITYRTVGGILDMYFLMGPTPADVVKQYTELIGRPFIPPYWGLGFHLCRYGYADLADTKAAMTRTQDAGIPLDTQWNDLDYMENQNDFTYDTDKFAGLPDFNGMHYIPLIDPGVSGSEASGTYPPYDRGVELGVFIKDSSGAPFLGKVTLQDCWGDPGHVLPHGAHASRRGEAVHGADWSSLHTPLLGVGISSLQVSSTMVESTEALITTIVESIQPHPHVLPTSEYTRYGYADLADTKAAMTRTQDAGIPLDTQWNDLDYMENQNDFTYDTDKFAGLPDFNGMHYIPLIDPGVSGSEASGTYPPYDRGVELGVFIKDSSGAPFLGKVWNPVSTVWPDFTHPDSITYWKEMLQSMYDLFEFDGAWISPGVPLISRTVCMDADQYAGKHYNLHNMYGFTEAIVTSTAVPVYIPILGDFPYSLRVNAGAVPVYIPILGDFPYSLRTDAGAVPVYIPILGDFPYSLRVNAGAVPVYSPILGDFPYSLRTDAGAVPVYIPILGDFPYSLRIDAGAVPVYIPILVLRTVSSVTQLTSFRVLAEIRAKRPFVISRSSFIGMGVYSGHWSGDITSSWSDMAWTVPELLSMSLFGIPLMGADICGFNGDTTVPLCQRWMELGAFYPFSRNHNGKGQRAQDPASLGDEVVAASKKALLVRYSLLPYLYTLFYKAHSQGETVVRPIFFEFPSEDSTYRIDTAFMWGPGLLIAPVLQEVNQSSLNPGIPFMQLALSPRHITMQLALSPRHITMQLALSPRHITMQLALSPRHITMQLALSPRHITMQLALSPRHITMQLALSPRHITMQLALSPRHITMQLALSPRHITMQLALSPRHITMQLALSPRHITMQLALSPRHITMQLALSPRHITMQLALSPRHITMQLALSPRHITMQLALSPRHITMQLALSPRHITMQLALSPRHITMQLALSPRHITMQLALSPRHITMQLALSPRHITMQLALSPRHITMQLALSPRHITMQLALSPRHITMQLALSPRHITMQLALSPRHITMQLALEGELYWDTLGTYEDEAYTLVSFSLQSSQLTGTPTKTGYTGENMNLATITVLGVSSASSVTANGGSATFTYDGTNKVLSITGDSNSITAVIFIINQTTMGFLINCIMVTLAVWVLGATSTPTNIHLSNATLRLGLDPPATEQCTAVENSMRFDCYSETGANEELCHARGCCWIPASLSEHRLGLATPYCFYPANYAGLYGGYTISDVSDTDSGKSATLVRTTASFIGNDVMTVKIDAKFETGNRLHIKVYDPANERWEPPLPVMPTVNSKASDTDYEVVFDETKVGFQVVRSSTSEVIFNTQDLGAFIFADQFIQMMTYLPSKYIYGLGEHRASFPLSTEWSQFTMWNRDQSPGENTNLYGTHPFYLAMEASGNAHGVFLFNSNAMDVLLNPGPTLTYRTVGGILDMYFLMGPTPADVVKQYTELIGRPFIPPYWGLGFHLCRYGYADLADTKAAMTRTQDAGIPLDTQWNDLDYMENQNDFTYDTDKFAGLPDFVSVGQKRLWTYPPYDRGVELGVFIKDSSGAPFLGKVWNPVSTVWPDFTHPDSITYWKEMLQSMYDLFEFDGAWINHEEVSTNVTCRQDMNEPSNFLDGSSTGCADNSLNKPPFTPGVSGGSLISRTVCMDADQYAGKHYNLHNMYGFTEAIVTSTVLSEIRQKRPFVISRSSFVGLGSYVGHWSGDISSSWGDMAWTIPELLSMTLFGIPLMGADICGFNGNTNNALCQRWMELGAFYPFSRNHNGKGYTAQDPASLGDDVVTASKKALLVRYSLLPYLYTLFYKAHLDGSTVVTPIFFEFPSDESTYSIDTAFMWGSGLLIAPVLTEATTQVDIYLPLAQWYDFYTGALLTSGGADTTLDAPLDTIPLLVRGGHILPMQEPGMTTTASRKNNFQLMVASDESGSASGELYWDDGDTLGTYEAGAYTLVSFSLQSSQLTGTPKKTGYTGENMNLGTITVLGVSSASSVTANGGSATFAYDGTNKVLTITRLSISLSDSFTVTWS</sequence>
<dbReference type="InterPro" id="IPR017853">
    <property type="entry name" value="GH"/>
</dbReference>
<dbReference type="FunFam" id="2.60.40.1760:FF:000001">
    <property type="entry name" value="Maltase-glucoamylase, intestinal"/>
    <property type="match status" value="2"/>
</dbReference>
<dbReference type="InterPro" id="IPR044913">
    <property type="entry name" value="P_trefoil_dom_sf"/>
</dbReference>
<keyword evidence="8" id="KW-0735">Signal-anchor</keyword>
<comment type="subcellular location">
    <subcellularLocation>
        <location evidence="2">Endomembrane system</location>
    </subcellularLocation>
    <subcellularLocation>
        <location evidence="1">Membrane</location>
        <topology evidence="1">Single-pass membrane protein</topology>
    </subcellularLocation>
</comment>
<dbReference type="SUPFAM" id="SSF74650">
    <property type="entry name" value="Galactose mutarotase-like"/>
    <property type="match status" value="3"/>
</dbReference>
<evidence type="ECO:0000256" key="13">
    <source>
        <dbReference type="ARBA" id="ARBA00023295"/>
    </source>
</evidence>
<comment type="caution">
    <text evidence="14">Lacks conserved residue(s) required for the propagation of feature annotation.</text>
</comment>
<dbReference type="SUPFAM" id="SSF51011">
    <property type="entry name" value="Glycosyl hydrolase domain"/>
    <property type="match status" value="3"/>
</dbReference>
<evidence type="ECO:0000256" key="12">
    <source>
        <dbReference type="ARBA" id="ARBA00023180"/>
    </source>
</evidence>
<dbReference type="InterPro" id="IPR030459">
    <property type="entry name" value="Glyco_hydro_31_CS"/>
</dbReference>
<feature type="compositionally biased region" description="Acidic residues" evidence="15">
    <location>
        <begin position="1"/>
        <end position="13"/>
    </location>
</feature>
<protein>
    <recommendedName>
        <fullName evidence="17">P-type domain-containing protein</fullName>
    </recommendedName>
</protein>